<proteinExistence type="predicted"/>
<feature type="transmembrane region" description="Helical" evidence="1">
    <location>
        <begin position="273"/>
        <end position="291"/>
    </location>
</feature>
<reference evidence="2 3" key="1">
    <citation type="journal article" date="2017" name="Front. Microbiol.">
        <title>Labilibaculum manganireducens gen. nov., sp. nov. and Labilibaculum filiforme sp. nov., Novel Bacteroidetes Isolated from Subsurface Sediments of the Baltic Sea.</title>
        <authorList>
            <person name="Vandieken V."/>
            <person name="Marshall I.P."/>
            <person name="Niemann H."/>
            <person name="Engelen B."/>
            <person name="Cypionka H."/>
        </authorList>
    </citation>
    <scope>NUCLEOTIDE SEQUENCE [LARGE SCALE GENOMIC DNA]</scope>
    <source>
        <strain evidence="2 3">59.10-2M</strain>
    </source>
</reference>
<keyword evidence="1" id="KW-1133">Transmembrane helix</keyword>
<keyword evidence="1" id="KW-0472">Membrane</keyword>
<evidence type="ECO:0000313" key="3">
    <source>
        <dbReference type="Proteomes" id="UP000233618"/>
    </source>
</evidence>
<evidence type="ECO:0008006" key="4">
    <source>
        <dbReference type="Google" id="ProtNLM"/>
    </source>
</evidence>
<dbReference type="Gene3D" id="2.30.30.40">
    <property type="entry name" value="SH3 Domains"/>
    <property type="match status" value="1"/>
</dbReference>
<keyword evidence="3" id="KW-1185">Reference proteome</keyword>
<dbReference type="RefSeq" id="WP_101307947.1">
    <property type="nucleotide sequence ID" value="NZ_MVDE01000001.1"/>
</dbReference>
<name>A0A2N3IGT9_9BACT</name>
<keyword evidence="1" id="KW-0812">Transmembrane</keyword>
<sequence>MEQVISNISGFEKEVLNFILKYNNGQADSIFYDVFRDLIKKFFPNQRIELYKGNVVFKVPETKWEKPVRKLLGDSINTKIHTKNVKRTNDRLLELMQLIIGLQENNYIKFIPNGHIQESYQIGCEGLNVLTKNIPFECEKIIQLLSCKYIVLPSLKSSAKNNFVSVESKNLKITQIALLFTIAVSLIPLTPNGDYFVNAKDVRVRQNPISTDDNTNTVTFLSFGEKIDIVKNGENNFNLIEYSVGDDKKFGWIHKQYIESPPLFGKILCNHRYTGMMYIILALGFLALMIYKIF</sequence>
<gene>
    <name evidence="2" type="ORF">BZG01_00940</name>
</gene>
<protein>
    <recommendedName>
        <fullName evidence="4">SH3b domain-containing protein</fullName>
    </recommendedName>
</protein>
<comment type="caution">
    <text evidence="2">The sequence shown here is derived from an EMBL/GenBank/DDBJ whole genome shotgun (WGS) entry which is preliminary data.</text>
</comment>
<organism evidence="2 3">
    <name type="scientific">Labilibaculum manganireducens</name>
    <dbReference type="NCBI Taxonomy" id="1940525"/>
    <lineage>
        <taxon>Bacteria</taxon>
        <taxon>Pseudomonadati</taxon>
        <taxon>Bacteroidota</taxon>
        <taxon>Bacteroidia</taxon>
        <taxon>Marinilabiliales</taxon>
        <taxon>Marinifilaceae</taxon>
        <taxon>Labilibaculum</taxon>
    </lineage>
</organism>
<dbReference type="EMBL" id="MVDE01000001">
    <property type="protein sequence ID" value="PKQ69526.1"/>
    <property type="molecule type" value="Genomic_DNA"/>
</dbReference>
<dbReference type="Proteomes" id="UP000233618">
    <property type="component" value="Unassembled WGS sequence"/>
</dbReference>
<evidence type="ECO:0000313" key="2">
    <source>
        <dbReference type="EMBL" id="PKQ69526.1"/>
    </source>
</evidence>
<accession>A0A2N3IGT9</accession>
<dbReference type="AlphaFoldDB" id="A0A2N3IGT9"/>
<evidence type="ECO:0000256" key="1">
    <source>
        <dbReference type="SAM" id="Phobius"/>
    </source>
</evidence>